<name>A0ACD5YPL6_AVESA</name>
<keyword evidence="2" id="KW-1185">Reference proteome</keyword>
<dbReference type="Proteomes" id="UP001732700">
    <property type="component" value="Chromosome 5D"/>
</dbReference>
<accession>A0ACD5YPL6</accession>
<sequence length="198" mass="21234">MTKPPAAERPRLTLEDYILFFTTHSGGGGLTIDLLNQILIMHGFSKVYRSNKSVIVDALNSIDLLRPRRSTVSINAAAPPPRAADPSAAELSTEDVKRDIEDLGWRACPVGSVLSIRARPSPVPLATIPPGSAAVQRASSLLPPPAPAGKRKQRAPRGTGRWAIKKREKRMMELLTLPSVEDMSADVQGEGSIASAIV</sequence>
<dbReference type="EnsemblPlants" id="AVESA.00010b.r2.5DG1002660.1">
    <property type="protein sequence ID" value="AVESA.00010b.r2.5DG1002660.1.CDS"/>
    <property type="gene ID" value="AVESA.00010b.r2.5DG1002660"/>
</dbReference>
<evidence type="ECO:0000313" key="1">
    <source>
        <dbReference type="EnsemblPlants" id="AVESA.00010b.r2.5DG1002660.1.CDS"/>
    </source>
</evidence>
<protein>
    <submittedName>
        <fullName evidence="1">Uncharacterized protein</fullName>
    </submittedName>
</protein>
<evidence type="ECO:0000313" key="2">
    <source>
        <dbReference type="Proteomes" id="UP001732700"/>
    </source>
</evidence>
<organism evidence="1 2">
    <name type="scientific">Avena sativa</name>
    <name type="common">Oat</name>
    <dbReference type="NCBI Taxonomy" id="4498"/>
    <lineage>
        <taxon>Eukaryota</taxon>
        <taxon>Viridiplantae</taxon>
        <taxon>Streptophyta</taxon>
        <taxon>Embryophyta</taxon>
        <taxon>Tracheophyta</taxon>
        <taxon>Spermatophyta</taxon>
        <taxon>Magnoliopsida</taxon>
        <taxon>Liliopsida</taxon>
        <taxon>Poales</taxon>
        <taxon>Poaceae</taxon>
        <taxon>BOP clade</taxon>
        <taxon>Pooideae</taxon>
        <taxon>Poodae</taxon>
        <taxon>Poeae</taxon>
        <taxon>Poeae Chloroplast Group 1 (Aveneae type)</taxon>
        <taxon>Aveninae</taxon>
        <taxon>Avena</taxon>
    </lineage>
</organism>
<proteinExistence type="predicted"/>
<reference evidence="1" key="1">
    <citation type="submission" date="2021-05" db="EMBL/GenBank/DDBJ databases">
        <authorList>
            <person name="Scholz U."/>
            <person name="Mascher M."/>
            <person name="Fiebig A."/>
        </authorList>
    </citation>
    <scope>NUCLEOTIDE SEQUENCE [LARGE SCALE GENOMIC DNA]</scope>
</reference>
<reference evidence="1" key="2">
    <citation type="submission" date="2025-09" db="UniProtKB">
        <authorList>
            <consortium name="EnsemblPlants"/>
        </authorList>
    </citation>
    <scope>IDENTIFICATION</scope>
</reference>